<evidence type="ECO:0000256" key="11">
    <source>
        <dbReference type="ARBA" id="ARBA00023157"/>
    </source>
</evidence>
<dbReference type="EMBL" id="PNBA02000022">
    <property type="protein sequence ID" value="KAG6385362.1"/>
    <property type="molecule type" value="Genomic_DNA"/>
</dbReference>
<name>A0A8X8YY94_SALSN</name>
<dbReference type="InterPro" id="IPR021820">
    <property type="entry name" value="S-locus_recpt_kinase_C"/>
</dbReference>
<reference evidence="16" key="2">
    <citation type="submission" date="2020-08" db="EMBL/GenBank/DDBJ databases">
        <title>Plant Genome Project.</title>
        <authorList>
            <person name="Zhang R.-G."/>
        </authorList>
    </citation>
    <scope>NUCLEOTIDE SEQUENCE</scope>
    <source>
        <strain evidence="16">Huo1</strain>
        <tissue evidence="16">Leaf</tissue>
    </source>
</reference>
<dbReference type="Proteomes" id="UP000298416">
    <property type="component" value="Unassembled WGS sequence"/>
</dbReference>
<dbReference type="SUPFAM" id="SSF56112">
    <property type="entry name" value="Protein kinase-like (PK-like)"/>
    <property type="match status" value="1"/>
</dbReference>
<evidence type="ECO:0000256" key="4">
    <source>
        <dbReference type="ARBA" id="ARBA00022679"/>
    </source>
</evidence>
<dbReference type="PROSITE" id="PS50011">
    <property type="entry name" value="PROTEIN_KINASE_DOM"/>
    <property type="match status" value="1"/>
</dbReference>
<accession>A0A8X8YY94</accession>
<dbReference type="GO" id="GO:0005524">
    <property type="term" value="F:ATP binding"/>
    <property type="evidence" value="ECO:0007669"/>
    <property type="project" value="UniProtKB-UniRule"/>
</dbReference>
<keyword evidence="17" id="KW-1185">Reference proteome</keyword>
<evidence type="ECO:0000256" key="6">
    <source>
        <dbReference type="ARBA" id="ARBA00022737"/>
    </source>
</evidence>
<keyword evidence="12" id="KW-0325">Glycoprotein</keyword>
<dbReference type="AlphaFoldDB" id="A0A8X8YY94"/>
<dbReference type="InterPro" id="IPR011009">
    <property type="entry name" value="Kinase-like_dom_sf"/>
</dbReference>
<dbReference type="SUPFAM" id="SSF52058">
    <property type="entry name" value="L domain-like"/>
    <property type="match status" value="1"/>
</dbReference>
<protein>
    <recommendedName>
        <fullName evidence="15">Protein kinase domain-containing protein</fullName>
    </recommendedName>
</protein>
<dbReference type="GO" id="GO:0048544">
    <property type="term" value="P:recognition of pollen"/>
    <property type="evidence" value="ECO:0007669"/>
    <property type="project" value="InterPro"/>
</dbReference>
<feature type="transmembrane region" description="Helical" evidence="14">
    <location>
        <begin position="306"/>
        <end position="327"/>
    </location>
</feature>
<feature type="binding site" evidence="13">
    <location>
        <position position="396"/>
    </location>
    <ligand>
        <name>ATP</name>
        <dbReference type="ChEBI" id="CHEBI:30616"/>
    </ligand>
</feature>
<dbReference type="GO" id="GO:0004674">
    <property type="term" value="F:protein serine/threonine kinase activity"/>
    <property type="evidence" value="ECO:0007669"/>
    <property type="project" value="UniProtKB-KW"/>
</dbReference>
<dbReference type="Gene3D" id="1.10.510.10">
    <property type="entry name" value="Transferase(Phosphotransferase) domain 1"/>
    <property type="match status" value="1"/>
</dbReference>
<keyword evidence="4" id="KW-0808">Transferase</keyword>
<evidence type="ECO:0000256" key="3">
    <source>
        <dbReference type="ARBA" id="ARBA00022614"/>
    </source>
</evidence>
<evidence type="ECO:0000256" key="10">
    <source>
        <dbReference type="ARBA" id="ARBA00023136"/>
    </source>
</evidence>
<dbReference type="Gene3D" id="3.30.200.20">
    <property type="entry name" value="Phosphorylase Kinase, domain 1"/>
    <property type="match status" value="1"/>
</dbReference>
<organism evidence="16">
    <name type="scientific">Salvia splendens</name>
    <name type="common">Scarlet sage</name>
    <dbReference type="NCBI Taxonomy" id="180675"/>
    <lineage>
        <taxon>Eukaryota</taxon>
        <taxon>Viridiplantae</taxon>
        <taxon>Streptophyta</taxon>
        <taxon>Embryophyta</taxon>
        <taxon>Tracheophyta</taxon>
        <taxon>Spermatophyta</taxon>
        <taxon>Magnoliopsida</taxon>
        <taxon>eudicotyledons</taxon>
        <taxon>Gunneridae</taxon>
        <taxon>Pentapetalae</taxon>
        <taxon>asterids</taxon>
        <taxon>lamiids</taxon>
        <taxon>Lamiales</taxon>
        <taxon>Lamiaceae</taxon>
        <taxon>Nepetoideae</taxon>
        <taxon>Mentheae</taxon>
        <taxon>Salviinae</taxon>
        <taxon>Salvia</taxon>
        <taxon>Salvia subgen. Calosphace</taxon>
        <taxon>core Calosphace</taxon>
    </lineage>
</organism>
<keyword evidence="7 13" id="KW-0547">Nucleotide-binding</keyword>
<keyword evidence="2" id="KW-0723">Serine/threonine-protein kinase</keyword>
<keyword evidence="9 13" id="KW-0067">ATP-binding</keyword>
<dbReference type="InterPro" id="IPR000858">
    <property type="entry name" value="S_locus_glycoprot_dom"/>
</dbReference>
<evidence type="ECO:0000259" key="15">
    <source>
        <dbReference type="PROSITE" id="PS50011"/>
    </source>
</evidence>
<gene>
    <name evidence="16" type="ORF">SASPL_154196</name>
</gene>
<dbReference type="Pfam" id="PF00954">
    <property type="entry name" value="S_locus_glycop"/>
    <property type="match status" value="1"/>
</dbReference>
<reference evidence="16" key="1">
    <citation type="submission" date="2018-01" db="EMBL/GenBank/DDBJ databases">
        <authorList>
            <person name="Mao J.F."/>
        </authorList>
    </citation>
    <scope>NUCLEOTIDE SEQUENCE</scope>
    <source>
        <strain evidence="16">Huo1</strain>
        <tissue evidence="16">Leaf</tissue>
    </source>
</reference>
<sequence>MANLEGQIPESIGILSSVKIFDVSQNNLVGEIPKSIGGMRNAEQIELYHNHLSHEIPDAFSGLTSLLRFDASENNLTGKIPQSLAEQLNQGGALEWDNPFHGWPVPSRSIEQPKKQGQRDVSAAIDTIRANESLRETEALVSNGNRFKLSVICFVSDSPGTLYQTLILSNSSVLLYVLLNSSGSVEQMVWSDEKKRWDVTWSSTSNECDMYGKCGPFGSCDAQDRPICSCLRGFEPRSKDEWDAGNWTSGCSRKTRLQCEQNNFVAYAYPPGIGCLQWTQKYTYGGDDLHIRLTHSEIEKKQYRKAIIVTAVVLGFILVAICVYFLLKYLCYRGYSVESTLKHDEHGVILEELPTFGFMILSNATENFNPANKLGRGGFGLVYKGKLPNGVEIAVKRLARSSNQGVEEFMNEVQALSPKISDFGMARIFSDKDDQAITTRVVGTFGYMPPEYALRGIFSEKSDVYGFGVLLLEIVSGKKHSSFYDQQLFLTAYAWKLWNDGQIVYLVDPAIYDAGIEDDMMRYANIGLLCVQEIAADRPNTLTVLSMLSCEIVVLPHPKQPAFLAMQSSQSTEPSSKSISKCSVNDVNISILGGSFSYVVDMKQAWKLWNEGKKMNLMDADIFDSGMEDDIVRYANVSLLCVQDTAADRPNNMSRVLRCLAVRSWSFLDQSSQRFVGCIVLNPRSPLPRGQLRFCK</sequence>
<dbReference type="Gene3D" id="3.80.10.10">
    <property type="entry name" value="Ribonuclease Inhibitor"/>
    <property type="match status" value="1"/>
</dbReference>
<evidence type="ECO:0000256" key="8">
    <source>
        <dbReference type="ARBA" id="ARBA00022777"/>
    </source>
</evidence>
<evidence type="ECO:0000313" key="17">
    <source>
        <dbReference type="Proteomes" id="UP000298416"/>
    </source>
</evidence>
<keyword evidence="10 14" id="KW-0472">Membrane</keyword>
<evidence type="ECO:0000256" key="9">
    <source>
        <dbReference type="ARBA" id="ARBA00022840"/>
    </source>
</evidence>
<dbReference type="FunFam" id="3.80.10.10:FF:000041">
    <property type="entry name" value="LRR receptor-like serine/threonine-protein kinase ERECTA"/>
    <property type="match status" value="1"/>
</dbReference>
<dbReference type="Pfam" id="PF07714">
    <property type="entry name" value="PK_Tyr_Ser-Thr"/>
    <property type="match status" value="1"/>
</dbReference>
<dbReference type="GO" id="GO:0005886">
    <property type="term" value="C:plasma membrane"/>
    <property type="evidence" value="ECO:0007669"/>
    <property type="project" value="TreeGrafter"/>
</dbReference>
<keyword evidence="14" id="KW-1133">Transmembrane helix</keyword>
<dbReference type="PANTHER" id="PTHR27002:SF1082">
    <property type="entry name" value="OS06G0693000 PROTEIN"/>
    <property type="match status" value="1"/>
</dbReference>
<keyword evidence="5" id="KW-0732">Signal</keyword>
<dbReference type="InterPro" id="IPR001245">
    <property type="entry name" value="Ser-Thr/Tyr_kinase_cat_dom"/>
</dbReference>
<evidence type="ECO:0000256" key="1">
    <source>
        <dbReference type="ARBA" id="ARBA00004370"/>
    </source>
</evidence>
<evidence type="ECO:0000256" key="2">
    <source>
        <dbReference type="ARBA" id="ARBA00022527"/>
    </source>
</evidence>
<keyword evidence="8" id="KW-0418">Kinase</keyword>
<evidence type="ECO:0000256" key="13">
    <source>
        <dbReference type="PROSITE-ProRule" id="PRU10141"/>
    </source>
</evidence>
<proteinExistence type="predicted"/>
<comment type="caution">
    <text evidence="16">The sequence shown here is derived from an EMBL/GenBank/DDBJ whole genome shotgun (WGS) entry which is preliminary data.</text>
</comment>
<evidence type="ECO:0000256" key="12">
    <source>
        <dbReference type="ARBA" id="ARBA00023180"/>
    </source>
</evidence>
<dbReference type="Pfam" id="PF11883">
    <property type="entry name" value="DUF3403"/>
    <property type="match status" value="1"/>
</dbReference>
<dbReference type="InterPro" id="IPR032675">
    <property type="entry name" value="LRR_dom_sf"/>
</dbReference>
<keyword evidence="6" id="KW-0677">Repeat</keyword>
<keyword evidence="3" id="KW-0433">Leucine-rich repeat</keyword>
<evidence type="ECO:0000256" key="7">
    <source>
        <dbReference type="ARBA" id="ARBA00022741"/>
    </source>
</evidence>
<dbReference type="PROSITE" id="PS00107">
    <property type="entry name" value="PROTEIN_KINASE_ATP"/>
    <property type="match status" value="1"/>
</dbReference>
<dbReference type="PANTHER" id="PTHR27002">
    <property type="entry name" value="RECEPTOR-LIKE SERINE/THREONINE-PROTEIN KINASE SD1-8"/>
    <property type="match status" value="1"/>
</dbReference>
<dbReference type="CDD" id="cd00054">
    <property type="entry name" value="EGF_CA"/>
    <property type="match status" value="1"/>
</dbReference>
<keyword evidence="14" id="KW-0812">Transmembrane</keyword>
<feature type="domain" description="Protein kinase" evidence="15">
    <location>
        <begin position="238"/>
        <end position="563"/>
    </location>
</feature>
<comment type="subcellular location">
    <subcellularLocation>
        <location evidence="1">Membrane</location>
    </subcellularLocation>
</comment>
<keyword evidence="11" id="KW-1015">Disulfide bond</keyword>
<evidence type="ECO:0000313" key="16">
    <source>
        <dbReference type="EMBL" id="KAG6385362.1"/>
    </source>
</evidence>
<evidence type="ECO:0000256" key="5">
    <source>
        <dbReference type="ARBA" id="ARBA00022729"/>
    </source>
</evidence>
<dbReference type="InterPro" id="IPR017441">
    <property type="entry name" value="Protein_kinase_ATP_BS"/>
</dbReference>
<dbReference type="InterPro" id="IPR000719">
    <property type="entry name" value="Prot_kinase_dom"/>
</dbReference>
<evidence type="ECO:0000256" key="14">
    <source>
        <dbReference type="SAM" id="Phobius"/>
    </source>
</evidence>